<dbReference type="EMBL" id="JACJJG010000042">
    <property type="protein sequence ID" value="MBM6673908.1"/>
    <property type="molecule type" value="Genomic_DNA"/>
</dbReference>
<comment type="caution">
    <text evidence="2">The sequence shown here is derived from an EMBL/GenBank/DDBJ whole genome shotgun (WGS) entry which is preliminary data.</text>
</comment>
<dbReference type="AlphaFoldDB" id="A0A938WTF4"/>
<feature type="signal peptide" evidence="1">
    <location>
        <begin position="1"/>
        <end position="22"/>
    </location>
</feature>
<gene>
    <name evidence="2" type="ORF">H6A34_08470</name>
</gene>
<keyword evidence="3" id="KW-1185">Reference proteome</keyword>
<keyword evidence="1" id="KW-0732">Signal</keyword>
<sequence>MKKLLRLSLVALCAMVSSVAFADAYKTLTFPDDNSKNNKTNQYYETWTAIIGSDSWTIENFSNNNWDWEYIRCGRKNVESVASIATAFAIDQPISNIVVTFDKIDKDDKINSISLLVASDADFANVIETVEAPNKEAGDMLFEIKNPTANSYYKLVVDCQSAGSNGIVQISKIQYYKQGDEPEIIDISNTPETAYTVAKAHELIEAGKGLATSVYVKGVITEIRNFDSNYGQLNYYINDVNGTGEDLYVYGGLYLEGEKFTEELVNEVKVGDEVIIYGQLTEYNGTHEFNHSNYIYSLNGVTTGIDNITVEQEFDENAPVYNLQGQRVSKDTKGILIQNGKKFINR</sequence>
<evidence type="ECO:0000256" key="1">
    <source>
        <dbReference type="SAM" id="SignalP"/>
    </source>
</evidence>
<dbReference type="RefSeq" id="WP_205104870.1">
    <property type="nucleotide sequence ID" value="NZ_JACJJG010000042.1"/>
</dbReference>
<accession>A0A938WTF4</accession>
<feature type="chain" id="PRO_5037183496" evidence="1">
    <location>
        <begin position="23"/>
        <end position="346"/>
    </location>
</feature>
<protein>
    <submittedName>
        <fullName evidence="2">Uncharacterized protein</fullName>
    </submittedName>
</protein>
<name>A0A938WTF4_9BACT</name>
<evidence type="ECO:0000313" key="3">
    <source>
        <dbReference type="Proteomes" id="UP000706891"/>
    </source>
</evidence>
<proteinExistence type="predicted"/>
<dbReference type="Proteomes" id="UP000706891">
    <property type="component" value="Unassembled WGS sequence"/>
</dbReference>
<reference evidence="2" key="1">
    <citation type="submission" date="2020-08" db="EMBL/GenBank/DDBJ databases">
        <authorList>
            <person name="Cejkova D."/>
            <person name="Kubasova T."/>
            <person name="Jahodarova E."/>
            <person name="Rychlik I."/>
        </authorList>
    </citation>
    <scope>NUCLEOTIDE SEQUENCE</scope>
    <source>
        <strain evidence="2">An824</strain>
    </source>
</reference>
<reference evidence="2" key="2">
    <citation type="journal article" date="2021" name="Sci. Rep.">
        <title>The distribution of antibiotic resistance genes in chicken gut microbiota commensals.</title>
        <authorList>
            <person name="Juricova H."/>
            <person name="Matiasovicova J."/>
            <person name="Kubasova T."/>
            <person name="Cejkova D."/>
            <person name="Rychlik I."/>
        </authorList>
    </citation>
    <scope>NUCLEOTIDE SEQUENCE</scope>
    <source>
        <strain evidence="2">An824</strain>
    </source>
</reference>
<organism evidence="2 3">
    <name type="scientific">Marseilla massiliensis</name>
    <dbReference type="NCBI Taxonomy" id="1841864"/>
    <lineage>
        <taxon>Bacteria</taxon>
        <taxon>Pseudomonadati</taxon>
        <taxon>Bacteroidota</taxon>
        <taxon>Bacteroidia</taxon>
        <taxon>Bacteroidales</taxon>
        <taxon>Prevotellaceae</taxon>
        <taxon>Marseilla</taxon>
    </lineage>
</organism>
<evidence type="ECO:0000313" key="2">
    <source>
        <dbReference type="EMBL" id="MBM6673908.1"/>
    </source>
</evidence>